<dbReference type="STRING" id="696281.Desru_1066"/>
<organism evidence="2 3">
    <name type="scientific">Desulforamulus ruminis (strain ATCC 23193 / DSM 2154 / NCIMB 8452 / DL)</name>
    <name type="common">Desulfotomaculum ruminis</name>
    <dbReference type="NCBI Taxonomy" id="696281"/>
    <lineage>
        <taxon>Bacteria</taxon>
        <taxon>Bacillati</taxon>
        <taxon>Bacillota</taxon>
        <taxon>Clostridia</taxon>
        <taxon>Eubacteriales</taxon>
        <taxon>Peptococcaceae</taxon>
        <taxon>Desulforamulus</taxon>
    </lineage>
</organism>
<dbReference type="InterPro" id="IPR010359">
    <property type="entry name" value="IrrE_HExxH"/>
</dbReference>
<dbReference type="EMBL" id="CP002780">
    <property type="protein sequence ID" value="AEG59341.1"/>
    <property type="molecule type" value="Genomic_DNA"/>
</dbReference>
<evidence type="ECO:0000259" key="1">
    <source>
        <dbReference type="Pfam" id="PF06114"/>
    </source>
</evidence>
<protein>
    <recommendedName>
        <fullName evidence="1">IrrE N-terminal-like domain-containing protein</fullName>
    </recommendedName>
</protein>
<accession>F6DLZ9</accession>
<keyword evidence="3" id="KW-1185">Reference proteome</keyword>
<reference evidence="2 3" key="2">
    <citation type="journal article" date="2012" name="Stand. Genomic Sci.">
        <title>Complete genome sequence of the sulfate-reducing firmicute Desulfotomaculum ruminis type strain (DL(T)).</title>
        <authorList>
            <person name="Spring S."/>
            <person name="Visser M."/>
            <person name="Lu M."/>
            <person name="Copeland A."/>
            <person name="Lapidus A."/>
            <person name="Lucas S."/>
            <person name="Cheng J.F."/>
            <person name="Han C."/>
            <person name="Tapia R."/>
            <person name="Goodwin L.A."/>
            <person name="Pitluck S."/>
            <person name="Ivanova N."/>
            <person name="Land M."/>
            <person name="Hauser L."/>
            <person name="Larimer F."/>
            <person name="Rohde M."/>
            <person name="Goker M."/>
            <person name="Detter J.C."/>
            <person name="Kyrpides N.C."/>
            <person name="Woyke T."/>
            <person name="Schaap P.J."/>
            <person name="Plugge C.M."/>
            <person name="Muyzer G."/>
            <person name="Kuever J."/>
            <person name="Pereira I.A."/>
            <person name="Parshina S.N."/>
            <person name="Bernier-Latmani R."/>
            <person name="Stams A.J."/>
            <person name="Klenk H.P."/>
        </authorList>
    </citation>
    <scope>NUCLEOTIDE SEQUENCE [LARGE SCALE GENOMIC DNA]</scope>
    <source>
        <strain evidence="3">ATCC 23193 / DSM 2154 / NCIB 8452 / DL</strain>
    </source>
</reference>
<reference evidence="3" key="1">
    <citation type="submission" date="2011-05" db="EMBL/GenBank/DDBJ databases">
        <title>Complete sequence of Desulfotomaculum ruminis DSM 2154.</title>
        <authorList>
            <person name="Lucas S."/>
            <person name="Copeland A."/>
            <person name="Lapidus A."/>
            <person name="Cheng J.-F."/>
            <person name="Goodwin L."/>
            <person name="Pitluck S."/>
            <person name="Lu M."/>
            <person name="Detter J.C."/>
            <person name="Han C."/>
            <person name="Tapia R."/>
            <person name="Land M."/>
            <person name="Hauser L."/>
            <person name="Kyrpides N."/>
            <person name="Ivanova N."/>
            <person name="Mikhailova N."/>
            <person name="Pagani I."/>
            <person name="Stams A.J.M."/>
            <person name="Plugge C.M."/>
            <person name="Muyzer G."/>
            <person name="Kuever J."/>
            <person name="Parshina S.N."/>
            <person name="Ivanova A.E."/>
            <person name="Nazina T.N."/>
            <person name="Brambilla E."/>
            <person name="Spring S."/>
            <person name="Klenk H.-P."/>
            <person name="Woyke T."/>
        </authorList>
    </citation>
    <scope>NUCLEOTIDE SEQUENCE [LARGE SCALE GENOMIC DNA]</scope>
    <source>
        <strain evidence="3">ATCC 23193 / DSM 2154 / NCIB 8452 / DL</strain>
    </source>
</reference>
<dbReference type="AlphaFoldDB" id="F6DLZ9"/>
<dbReference type="eggNOG" id="COG2856">
    <property type="taxonomic scope" value="Bacteria"/>
</dbReference>
<proteinExistence type="predicted"/>
<sequence>MLFERLLKEADEHNIRVYENPLSSKIKGLYGDGIVWLNRRLPTSIEKSCVLAEELGHYHTSSGDILNQKDIRNRKQEKRARNWAYEKLVPLEKFIEAYEAGVCNRYELAEFLDVTEEFLEQAIVHYKEKHGLFIQVGKHLVYFEPFGVFHLFNE</sequence>
<name>F6DLZ9_DESRL</name>
<dbReference type="Proteomes" id="UP000009234">
    <property type="component" value="Chromosome"/>
</dbReference>
<dbReference type="OrthoDB" id="1707128at2"/>
<gene>
    <name evidence="2" type="ordered locus">Desru_1066</name>
</gene>
<dbReference type="RefSeq" id="WP_013841112.1">
    <property type="nucleotide sequence ID" value="NC_015589.1"/>
</dbReference>
<evidence type="ECO:0000313" key="2">
    <source>
        <dbReference type="EMBL" id="AEG59341.1"/>
    </source>
</evidence>
<evidence type="ECO:0000313" key="3">
    <source>
        <dbReference type="Proteomes" id="UP000009234"/>
    </source>
</evidence>
<dbReference type="HOGENOM" id="CLU_137904_0_0_9"/>
<dbReference type="KEGG" id="dru:Desru_1066"/>
<feature type="domain" description="IrrE N-terminal-like" evidence="1">
    <location>
        <begin position="10"/>
        <end position="122"/>
    </location>
</feature>
<dbReference type="Pfam" id="PF06114">
    <property type="entry name" value="Peptidase_M78"/>
    <property type="match status" value="1"/>
</dbReference>